<evidence type="ECO:0000313" key="5">
    <source>
        <dbReference type="Proteomes" id="UP000325787"/>
    </source>
</evidence>
<evidence type="ECO:0000256" key="2">
    <source>
        <dbReference type="SAM" id="Phobius"/>
    </source>
</evidence>
<evidence type="ECO:0000259" key="3">
    <source>
        <dbReference type="Pfam" id="PF00248"/>
    </source>
</evidence>
<proteinExistence type="predicted"/>
<dbReference type="Pfam" id="PF00248">
    <property type="entry name" value="Aldo_ket_red"/>
    <property type="match status" value="1"/>
</dbReference>
<organism evidence="4 5">
    <name type="scientific">Saccharothrix syringae</name>
    <name type="common">Nocardiopsis syringae</name>
    <dbReference type="NCBI Taxonomy" id="103733"/>
    <lineage>
        <taxon>Bacteria</taxon>
        <taxon>Bacillati</taxon>
        <taxon>Actinomycetota</taxon>
        <taxon>Actinomycetes</taxon>
        <taxon>Pseudonocardiales</taxon>
        <taxon>Pseudonocardiaceae</taxon>
        <taxon>Saccharothrix</taxon>
    </lineage>
</organism>
<dbReference type="PRINTS" id="PR00069">
    <property type="entry name" value="ALDKETRDTASE"/>
</dbReference>
<accession>A0A5Q0GV05</accession>
<gene>
    <name evidence="4" type="ORF">EKG83_10400</name>
</gene>
<protein>
    <submittedName>
        <fullName evidence="4">Aldo/keto reductase</fullName>
    </submittedName>
</protein>
<dbReference type="CDD" id="cd19076">
    <property type="entry name" value="AKR_AKR13A_13D"/>
    <property type="match status" value="1"/>
</dbReference>
<dbReference type="InterPro" id="IPR023210">
    <property type="entry name" value="NADP_OxRdtase_dom"/>
</dbReference>
<dbReference type="PANTHER" id="PTHR43625">
    <property type="entry name" value="AFLATOXIN B1 ALDEHYDE REDUCTASE"/>
    <property type="match status" value="1"/>
</dbReference>
<dbReference type="PANTHER" id="PTHR43625:SF40">
    <property type="entry name" value="ALDO-KETO REDUCTASE YAKC [NADP(+)]"/>
    <property type="match status" value="1"/>
</dbReference>
<dbReference type="Gene3D" id="3.20.20.100">
    <property type="entry name" value="NADP-dependent oxidoreductase domain"/>
    <property type="match status" value="1"/>
</dbReference>
<feature type="transmembrane region" description="Helical" evidence="2">
    <location>
        <begin position="6"/>
        <end position="27"/>
    </location>
</feature>
<dbReference type="KEGG" id="ssyi:EKG83_10400"/>
<name>A0A5Q0GV05_SACSY</name>
<feature type="domain" description="NADP-dependent oxidoreductase" evidence="3">
    <location>
        <begin position="16"/>
        <end position="306"/>
    </location>
</feature>
<dbReference type="PROSITE" id="PS51257">
    <property type="entry name" value="PROKAR_LIPOPROTEIN"/>
    <property type="match status" value="1"/>
</dbReference>
<evidence type="ECO:0000256" key="1">
    <source>
        <dbReference type="ARBA" id="ARBA00023002"/>
    </source>
</evidence>
<dbReference type="RefSeq" id="WP_033434798.1">
    <property type="nucleotide sequence ID" value="NZ_CP034550.1"/>
</dbReference>
<keyword evidence="2" id="KW-0812">Transmembrane</keyword>
<dbReference type="GO" id="GO:0016491">
    <property type="term" value="F:oxidoreductase activity"/>
    <property type="evidence" value="ECO:0007669"/>
    <property type="project" value="UniProtKB-KW"/>
</dbReference>
<evidence type="ECO:0000313" key="4">
    <source>
        <dbReference type="EMBL" id="QFZ17838.1"/>
    </source>
</evidence>
<reference evidence="5" key="1">
    <citation type="journal article" date="2021" name="Curr. Microbiol.">
        <title>Complete genome of nocamycin-producing strain Saccharothrix syringae NRRL B-16468 reveals the biosynthetic potential for secondary metabolites.</title>
        <authorList>
            <person name="Mo X."/>
            <person name="Yang S."/>
        </authorList>
    </citation>
    <scope>NUCLEOTIDE SEQUENCE [LARGE SCALE GENOMIC DNA]</scope>
    <source>
        <strain evidence="5">ATCC 51364 / DSM 43886 / JCM 6844 / KCTC 9398 / NBRC 14523 / NRRL B-16468 / INA 2240</strain>
    </source>
</reference>
<keyword evidence="2" id="KW-0472">Membrane</keyword>
<dbReference type="SUPFAM" id="SSF51430">
    <property type="entry name" value="NAD(P)-linked oxidoreductase"/>
    <property type="match status" value="1"/>
</dbReference>
<dbReference type="InterPro" id="IPR020471">
    <property type="entry name" value="AKR"/>
</dbReference>
<dbReference type="Proteomes" id="UP000325787">
    <property type="component" value="Chromosome"/>
</dbReference>
<keyword evidence="1" id="KW-0560">Oxidoreductase</keyword>
<keyword evidence="2" id="KW-1133">Transmembrane helix</keyword>
<dbReference type="InterPro" id="IPR036812">
    <property type="entry name" value="NAD(P)_OxRdtase_dom_sf"/>
</dbReference>
<dbReference type="AlphaFoldDB" id="A0A5Q0GV05"/>
<sequence>MQQRKLGSTGLVVGAIGLGCMGMSFAYNQSRRDDRESVAVINKAIDEGITLIDTADVYGPFTNEALVGRAIRDRRDEIVLASKCGLVVRDGEIVPSGHPDYIRQAVSGSLYRLGVDVIDLYQLHRVDPAIPLAETWGAMAELVQSGLVRAIGMSEADVAQLDTAHAIHPVATVQTELSLWSRDVLAEVLPWCRANGAGFIAYSPLGRGFLAGALAEAEDLEDTDWRRGNPRFQPEAVRENQRLVRIVRSVAERKGVTPAQVALAWVLAVGDDVVPIPGTTRLSHLADNIAAQDVRLTEEDLAELTVIADQVVGSRY</sequence>
<dbReference type="EMBL" id="CP034550">
    <property type="protein sequence ID" value="QFZ17838.1"/>
    <property type="molecule type" value="Genomic_DNA"/>
</dbReference>
<dbReference type="InterPro" id="IPR050791">
    <property type="entry name" value="Aldo-Keto_reductase"/>
</dbReference>
<keyword evidence="5" id="KW-1185">Reference proteome</keyword>
<dbReference type="GO" id="GO:0005737">
    <property type="term" value="C:cytoplasm"/>
    <property type="evidence" value="ECO:0007669"/>
    <property type="project" value="TreeGrafter"/>
</dbReference>
<dbReference type="OrthoDB" id="9768793at2"/>